<sequence length="144" mass="14898">MALLHAKQAGVKTCTDTLARLLPYSIDAPHEAFSFWAPSPDSPDERLFGSIAGLRYVQQAGPRAGSVVAVVPSKSGKCDGIGMQVLPSARSCGALQANLLGKGRAIANLNGLPLIEDPNGQRFMLLPSAGNGCVVIGVSAMLGR</sequence>
<name>N6V5R7_9HYPH</name>
<keyword evidence="2" id="KW-1185">Reference proteome</keyword>
<gene>
    <name evidence="1" type="ORF">RHSP_79156</name>
</gene>
<dbReference type="Proteomes" id="UP000012429">
    <property type="component" value="Unassembled WGS sequence"/>
</dbReference>
<dbReference type="AlphaFoldDB" id="N6V5R7"/>
<comment type="caution">
    <text evidence="1">The sequence shown here is derived from an EMBL/GenBank/DDBJ whole genome shotgun (WGS) entry which is preliminary data.</text>
</comment>
<accession>N6V5R7</accession>
<reference evidence="1 2" key="1">
    <citation type="journal article" date="2012" name="BMC Genomics">
        <title>Genomic basis of broad host range and environmental adaptability of Rhizobium tropici CIAT 899 and Rhizobium sp. PRF 81 which are used in inoculants for common bean (Phaseolus vulgaris L.).</title>
        <authorList>
            <person name="Ormeno-Orrillo E."/>
            <person name="Menna P."/>
            <person name="Almeida L.G."/>
            <person name="Ollero F.J."/>
            <person name="Nicolas M.F."/>
            <person name="Pains Rodrigues E."/>
            <person name="Shigueyoshi Nakatani A."/>
            <person name="Silva Batista J.S."/>
            <person name="Oliveira Chueire L.M."/>
            <person name="Souza R.C."/>
            <person name="Ribeiro Vasconcelos A.T."/>
            <person name="Megias M."/>
            <person name="Hungria M."/>
            <person name="Martinez-Romero E."/>
        </authorList>
    </citation>
    <scope>NUCLEOTIDE SEQUENCE [LARGE SCALE GENOMIC DNA]</scope>
    <source>
        <strain evidence="1 2">PRF 81</strain>
    </source>
</reference>
<dbReference type="EMBL" id="AQHN01000069">
    <property type="protein sequence ID" value="ENN86407.1"/>
    <property type="molecule type" value="Genomic_DNA"/>
</dbReference>
<dbReference type="STRING" id="363754.RHSP_79156"/>
<evidence type="ECO:0000313" key="1">
    <source>
        <dbReference type="EMBL" id="ENN86407.1"/>
    </source>
</evidence>
<evidence type="ECO:0000313" key="2">
    <source>
        <dbReference type="Proteomes" id="UP000012429"/>
    </source>
</evidence>
<proteinExistence type="predicted"/>
<protein>
    <submittedName>
        <fullName evidence="1">Uncharacterized protein</fullName>
    </submittedName>
</protein>
<organism evidence="1 2">
    <name type="scientific">Rhizobium freirei PRF 81</name>
    <dbReference type="NCBI Taxonomy" id="363754"/>
    <lineage>
        <taxon>Bacteria</taxon>
        <taxon>Pseudomonadati</taxon>
        <taxon>Pseudomonadota</taxon>
        <taxon>Alphaproteobacteria</taxon>
        <taxon>Hyphomicrobiales</taxon>
        <taxon>Rhizobiaceae</taxon>
        <taxon>Rhizobium/Agrobacterium group</taxon>
        <taxon>Rhizobium</taxon>
    </lineage>
</organism>